<dbReference type="PANTHER" id="PTHR42866:SF2">
    <property type="entry name" value="3-DEOXY-MANNO-OCTULOSONATE CYTIDYLYLTRANSFERASE, MITOCHONDRIAL"/>
    <property type="match status" value="1"/>
</dbReference>
<dbReference type="GO" id="GO:0008690">
    <property type="term" value="F:3-deoxy-manno-octulosonate cytidylyltransferase activity"/>
    <property type="evidence" value="ECO:0007669"/>
    <property type="project" value="UniProtKB-UniRule"/>
</dbReference>
<dbReference type="NCBIfam" id="TIGR00466">
    <property type="entry name" value="kdsB"/>
    <property type="match status" value="1"/>
</dbReference>
<comment type="catalytic activity">
    <reaction evidence="5">
        <text>3-deoxy-alpha-D-manno-oct-2-ulosonate + CTP = CMP-3-deoxy-beta-D-manno-octulosonate + diphosphate</text>
        <dbReference type="Rhea" id="RHEA:23448"/>
        <dbReference type="ChEBI" id="CHEBI:33019"/>
        <dbReference type="ChEBI" id="CHEBI:37563"/>
        <dbReference type="ChEBI" id="CHEBI:85986"/>
        <dbReference type="ChEBI" id="CHEBI:85987"/>
        <dbReference type="EC" id="2.7.7.38"/>
    </reaction>
</comment>
<dbReference type="PANTHER" id="PTHR42866">
    <property type="entry name" value="3-DEOXY-MANNO-OCTULOSONATE CYTIDYLYLTRANSFERASE"/>
    <property type="match status" value="1"/>
</dbReference>
<dbReference type="Proteomes" id="UP000464954">
    <property type="component" value="Chromosome"/>
</dbReference>
<dbReference type="Pfam" id="PF02348">
    <property type="entry name" value="CTP_transf_3"/>
    <property type="match status" value="1"/>
</dbReference>
<comment type="subcellular location">
    <subcellularLocation>
        <location evidence="5">Cytoplasm</location>
    </subcellularLocation>
    <subcellularLocation>
        <location evidence="1">Membrane</location>
    </subcellularLocation>
</comment>
<dbReference type="GO" id="GO:0033468">
    <property type="term" value="P:CMP-keto-3-deoxy-D-manno-octulosonic acid biosynthetic process"/>
    <property type="evidence" value="ECO:0007669"/>
    <property type="project" value="UniProtKB-UniRule"/>
</dbReference>
<dbReference type="CDD" id="cd02517">
    <property type="entry name" value="CMP-KDO-Synthetase"/>
    <property type="match status" value="1"/>
</dbReference>
<dbReference type="Gene3D" id="3.90.550.10">
    <property type="entry name" value="Spore Coat Polysaccharide Biosynthesis Protein SpsA, Chain A"/>
    <property type="match status" value="1"/>
</dbReference>
<comment type="similarity">
    <text evidence="5">Belongs to the KdsB family.</text>
</comment>
<dbReference type="NCBIfam" id="NF009905">
    <property type="entry name" value="PRK13368.1"/>
    <property type="match status" value="1"/>
</dbReference>
<dbReference type="HAMAP" id="MF_00057">
    <property type="entry name" value="KdsB"/>
    <property type="match status" value="1"/>
</dbReference>
<dbReference type="FunFam" id="3.90.550.10:FF:000011">
    <property type="entry name" value="3-deoxy-manno-octulosonate cytidylyltransferase"/>
    <property type="match status" value="1"/>
</dbReference>
<evidence type="ECO:0000256" key="4">
    <source>
        <dbReference type="ARBA" id="ARBA00022985"/>
    </source>
</evidence>
<accession>A0A6P1M6P3</accession>
<dbReference type="AlphaFoldDB" id="A0A6P1M6P3"/>
<evidence type="ECO:0000313" key="6">
    <source>
        <dbReference type="EMBL" id="QHI70250.1"/>
    </source>
</evidence>
<proteinExistence type="inferred from homology"/>
<keyword evidence="3 5" id="KW-0548">Nucleotidyltransferase</keyword>
<comment type="pathway">
    <text evidence="5">Nucleotide-sugar biosynthesis; CMP-3-deoxy-D-manno-octulosonate biosynthesis; CMP-3-deoxy-D-manno-octulosonate from 3-deoxy-D-manno-octulosonate and CTP: step 1/1.</text>
</comment>
<keyword evidence="7" id="KW-1185">Reference proteome</keyword>
<dbReference type="EMBL" id="CP047593">
    <property type="protein sequence ID" value="QHI70250.1"/>
    <property type="molecule type" value="Genomic_DNA"/>
</dbReference>
<dbReference type="GO" id="GO:0005829">
    <property type="term" value="C:cytosol"/>
    <property type="evidence" value="ECO:0007669"/>
    <property type="project" value="TreeGrafter"/>
</dbReference>
<dbReference type="UniPathway" id="UPA00358">
    <property type="reaction ID" value="UER00476"/>
</dbReference>
<organism evidence="6 7">
    <name type="scientific">Tichowtungia aerotolerans</name>
    <dbReference type="NCBI Taxonomy" id="2697043"/>
    <lineage>
        <taxon>Bacteria</taxon>
        <taxon>Pseudomonadati</taxon>
        <taxon>Kiritimatiellota</taxon>
        <taxon>Tichowtungiia</taxon>
        <taxon>Tichowtungiales</taxon>
        <taxon>Tichowtungiaceae</taxon>
        <taxon>Tichowtungia</taxon>
    </lineage>
</organism>
<evidence type="ECO:0000256" key="2">
    <source>
        <dbReference type="ARBA" id="ARBA00022679"/>
    </source>
</evidence>
<dbReference type="GO" id="GO:0016020">
    <property type="term" value="C:membrane"/>
    <property type="evidence" value="ECO:0007669"/>
    <property type="project" value="UniProtKB-SubCell"/>
</dbReference>
<dbReference type="SUPFAM" id="SSF53448">
    <property type="entry name" value="Nucleotide-diphospho-sugar transferases"/>
    <property type="match status" value="1"/>
</dbReference>
<keyword evidence="5" id="KW-0963">Cytoplasm</keyword>
<sequence length="256" mass="27873">MTIENKRVVGVIPARWASTRLPGKPLVMIAGKPMIQRVVERVVQARTLSAVIVATDDQRIVDAVASFDIPDVKAVMTRADHPSGTDRIAEAVAGEECDVVINIQGDEPLMDPALIDRLGQVMLSGDWDMATAATPIKTEADLKNPAVVKAVFGRDGQALYFSRAPIPYVRDEGTDVADAHFRHLGIYAYTREYLMTLVAEPPCLLENLEKLEQLRALNIGCRMNVLKVEDVGIGVDTPEDVAKVEAILECGVKSEA</sequence>
<comment type="function">
    <text evidence="5">Activates KDO (a required 8-carbon sugar) for incorporation into bacterial lipopolysaccharide in Gram-negative bacteria.</text>
</comment>
<dbReference type="NCBIfam" id="NF003952">
    <property type="entry name" value="PRK05450.1-5"/>
    <property type="match status" value="1"/>
</dbReference>
<dbReference type="InterPro" id="IPR003329">
    <property type="entry name" value="Cytidylyl_trans"/>
</dbReference>
<gene>
    <name evidence="5 6" type="primary">kdsB</name>
    <name evidence="6" type="ORF">GT409_12625</name>
</gene>
<keyword evidence="2 5" id="KW-0808">Transferase</keyword>
<reference evidence="6 7" key="1">
    <citation type="submission" date="2020-01" db="EMBL/GenBank/DDBJ databases">
        <title>Ponticoccus aerotolerans gen. nov., sp. nov., an anaerobic bacterium and proposal of Ponticoccusceae fam. nov., Ponticoccusles ord. nov. and Ponticoccuse classis nov. in the phylum Kiritimatiellaeota.</title>
        <authorList>
            <person name="Zhou L.Y."/>
            <person name="Du Z.J."/>
        </authorList>
    </citation>
    <scope>NUCLEOTIDE SEQUENCE [LARGE SCALE GENOMIC DNA]</scope>
    <source>
        <strain evidence="6 7">S-5007</strain>
    </source>
</reference>
<dbReference type="InterPro" id="IPR029044">
    <property type="entry name" value="Nucleotide-diphossugar_trans"/>
</dbReference>
<protein>
    <recommendedName>
        <fullName evidence="5">3-deoxy-manno-octulosonate cytidylyltransferase</fullName>
        <ecNumber evidence="5">2.7.7.38</ecNumber>
    </recommendedName>
    <alternativeName>
        <fullName evidence="5">CMP-2-keto-3-deoxyoctulosonic acid synthase</fullName>
        <shortName evidence="5">CKS</shortName>
        <shortName evidence="5">CMP-KDO synthase</shortName>
    </alternativeName>
</protein>
<dbReference type="RefSeq" id="WP_160629428.1">
    <property type="nucleotide sequence ID" value="NZ_CP047593.1"/>
</dbReference>
<dbReference type="EC" id="2.7.7.38" evidence="5"/>
<evidence type="ECO:0000256" key="5">
    <source>
        <dbReference type="HAMAP-Rule" id="MF_00057"/>
    </source>
</evidence>
<keyword evidence="4 5" id="KW-0448">Lipopolysaccharide biosynthesis</keyword>
<evidence type="ECO:0000256" key="3">
    <source>
        <dbReference type="ARBA" id="ARBA00022695"/>
    </source>
</evidence>
<evidence type="ECO:0000313" key="7">
    <source>
        <dbReference type="Proteomes" id="UP000464954"/>
    </source>
</evidence>
<name>A0A6P1M6P3_9BACT</name>
<dbReference type="NCBIfam" id="NF003950">
    <property type="entry name" value="PRK05450.1-3"/>
    <property type="match status" value="1"/>
</dbReference>
<dbReference type="GO" id="GO:0009103">
    <property type="term" value="P:lipopolysaccharide biosynthetic process"/>
    <property type="evidence" value="ECO:0007669"/>
    <property type="project" value="UniProtKB-UniRule"/>
</dbReference>
<dbReference type="KEGG" id="taer:GT409_12625"/>
<dbReference type="InterPro" id="IPR004528">
    <property type="entry name" value="KdsB"/>
</dbReference>
<evidence type="ECO:0000256" key="1">
    <source>
        <dbReference type="ARBA" id="ARBA00004370"/>
    </source>
</evidence>